<dbReference type="Proteomes" id="UP001291623">
    <property type="component" value="Unassembled WGS sequence"/>
</dbReference>
<comment type="caution">
    <text evidence="1">The sequence shown here is derived from an EMBL/GenBank/DDBJ whole genome shotgun (WGS) entry which is preliminary data.</text>
</comment>
<proteinExistence type="predicted"/>
<reference evidence="1" key="1">
    <citation type="submission" date="2023-12" db="EMBL/GenBank/DDBJ databases">
        <title>Genome assembly of Anisodus tanguticus.</title>
        <authorList>
            <person name="Wang Y.-J."/>
        </authorList>
    </citation>
    <scope>NUCLEOTIDE SEQUENCE</scope>
    <source>
        <strain evidence="1">KB-2021</strain>
        <tissue evidence="1">Leaf</tissue>
    </source>
</reference>
<keyword evidence="2" id="KW-1185">Reference proteome</keyword>
<dbReference type="EMBL" id="JAVYJV010000010">
    <property type="protein sequence ID" value="KAK4360367.1"/>
    <property type="molecule type" value="Genomic_DNA"/>
</dbReference>
<name>A0AAE1V9B1_9SOLA</name>
<evidence type="ECO:0000313" key="1">
    <source>
        <dbReference type="EMBL" id="KAK4360367.1"/>
    </source>
</evidence>
<sequence length="87" mass="9682">MGLSSSGKTTLNKILGGRLQENVRGTVTYNDIPYNTAINRRSQSMSQNRFAVRKLSRRLGSSSFGFVFTSSGHQNILFPLMWVLNGL</sequence>
<evidence type="ECO:0000313" key="2">
    <source>
        <dbReference type="Proteomes" id="UP001291623"/>
    </source>
</evidence>
<organism evidence="1 2">
    <name type="scientific">Anisodus tanguticus</name>
    <dbReference type="NCBI Taxonomy" id="243964"/>
    <lineage>
        <taxon>Eukaryota</taxon>
        <taxon>Viridiplantae</taxon>
        <taxon>Streptophyta</taxon>
        <taxon>Embryophyta</taxon>
        <taxon>Tracheophyta</taxon>
        <taxon>Spermatophyta</taxon>
        <taxon>Magnoliopsida</taxon>
        <taxon>eudicotyledons</taxon>
        <taxon>Gunneridae</taxon>
        <taxon>Pentapetalae</taxon>
        <taxon>asterids</taxon>
        <taxon>lamiids</taxon>
        <taxon>Solanales</taxon>
        <taxon>Solanaceae</taxon>
        <taxon>Solanoideae</taxon>
        <taxon>Hyoscyameae</taxon>
        <taxon>Anisodus</taxon>
    </lineage>
</organism>
<protein>
    <recommendedName>
        <fullName evidence="3">ABC transporter domain-containing protein</fullName>
    </recommendedName>
</protein>
<evidence type="ECO:0008006" key="3">
    <source>
        <dbReference type="Google" id="ProtNLM"/>
    </source>
</evidence>
<gene>
    <name evidence="1" type="ORF">RND71_019319</name>
</gene>
<dbReference type="AlphaFoldDB" id="A0AAE1V9B1"/>
<accession>A0AAE1V9B1</accession>